<comment type="caution">
    <text evidence="4">The sequence shown here is derived from an EMBL/GenBank/DDBJ whole genome shotgun (WGS) entry which is preliminary data.</text>
</comment>
<evidence type="ECO:0000256" key="2">
    <source>
        <dbReference type="SAM" id="MobiDB-lite"/>
    </source>
</evidence>
<accession>A0A652YK64</accession>
<evidence type="ECO:0000256" key="3">
    <source>
        <dbReference type="SAM" id="Phobius"/>
    </source>
</evidence>
<protein>
    <submittedName>
        <fullName evidence="4">Sortase family protein</fullName>
    </submittedName>
</protein>
<keyword evidence="3" id="KW-0812">Transmembrane</keyword>
<feature type="transmembrane region" description="Helical" evidence="3">
    <location>
        <begin position="33"/>
        <end position="54"/>
    </location>
</feature>
<dbReference type="InterPro" id="IPR042001">
    <property type="entry name" value="Sortase_F"/>
</dbReference>
<feature type="region of interest" description="Disordered" evidence="2">
    <location>
        <begin position="1"/>
        <end position="25"/>
    </location>
</feature>
<organism evidence="4">
    <name type="scientific">Nocardia globerula</name>
    <dbReference type="NCBI Taxonomy" id="1818"/>
    <lineage>
        <taxon>Bacteria</taxon>
        <taxon>Bacillati</taxon>
        <taxon>Actinomycetota</taxon>
        <taxon>Actinomycetes</taxon>
        <taxon>Mycobacteriales</taxon>
        <taxon>Nocardiaceae</taxon>
        <taxon>Nocardia</taxon>
    </lineage>
</organism>
<keyword evidence="3" id="KW-0472">Membrane</keyword>
<dbReference type="CDD" id="cd05829">
    <property type="entry name" value="Sortase_F"/>
    <property type="match status" value="1"/>
</dbReference>
<sequence>MAIGHGDQLTKGEENMVQTAAHARTPRRRKTTLPLVLLLVVFLAAGAILVYLAVSAAGKPISAPLPDAPFEVGTAPDPGMIWAAAPTDLPPNTLAIPDLDVRADIVTSGLGANRGMILPHPDKVSHFLNDVHFGEPDGTNLVAGHVDDGDRTHGALWPLHQIKPGTPIYATDDAGTMYTYTAASLKLYEKVALPAEFFEDAGAPRLVLVTCGGPTVPDPSMPSGFTYEHNLVVTASPA</sequence>
<gene>
    <name evidence="4" type="ORF">FNL38_107228</name>
</gene>
<dbReference type="InterPro" id="IPR005754">
    <property type="entry name" value="Sortase"/>
</dbReference>
<name>A0A652YK64_NOCGL</name>
<dbReference type="InterPro" id="IPR023365">
    <property type="entry name" value="Sortase_dom-sf"/>
</dbReference>
<keyword evidence="3" id="KW-1133">Transmembrane helix</keyword>
<dbReference type="Gene3D" id="2.40.260.10">
    <property type="entry name" value="Sortase"/>
    <property type="match status" value="1"/>
</dbReference>
<reference evidence="4" key="1">
    <citation type="submission" date="2019-07" db="EMBL/GenBank/DDBJ databases">
        <title>Genomic Encyclopedia of Type Strains, Phase IV (KMG-IV): sequencing the most valuable type-strain genomes for metagenomic binning, comparative biology and taxonomic classification.</title>
        <authorList>
            <person name="Goeker M."/>
        </authorList>
    </citation>
    <scope>NUCLEOTIDE SEQUENCE</scope>
    <source>
        <strain evidence="4">DSM 44596</strain>
    </source>
</reference>
<dbReference type="GO" id="GO:0016787">
    <property type="term" value="F:hydrolase activity"/>
    <property type="evidence" value="ECO:0007669"/>
    <property type="project" value="UniProtKB-KW"/>
</dbReference>
<evidence type="ECO:0000256" key="1">
    <source>
        <dbReference type="ARBA" id="ARBA00022801"/>
    </source>
</evidence>
<evidence type="ECO:0000313" key="4">
    <source>
        <dbReference type="EMBL" id="TYQ01806.1"/>
    </source>
</evidence>
<keyword evidence="1" id="KW-0378">Hydrolase</keyword>
<dbReference type="Pfam" id="PF04203">
    <property type="entry name" value="Sortase"/>
    <property type="match status" value="1"/>
</dbReference>
<dbReference type="EMBL" id="VNIQ01000007">
    <property type="protein sequence ID" value="TYQ01806.1"/>
    <property type="molecule type" value="Genomic_DNA"/>
</dbReference>
<dbReference type="AlphaFoldDB" id="A0A652YK64"/>
<dbReference type="SUPFAM" id="SSF63817">
    <property type="entry name" value="Sortase"/>
    <property type="match status" value="1"/>
</dbReference>
<proteinExistence type="predicted"/>